<evidence type="ECO:0000256" key="1">
    <source>
        <dbReference type="ARBA" id="ARBA00022737"/>
    </source>
</evidence>
<dbReference type="InterPro" id="IPR055414">
    <property type="entry name" value="LRR_R13L4/SHOC2-like"/>
</dbReference>
<dbReference type="CDD" id="cd14798">
    <property type="entry name" value="RX-CC_like"/>
    <property type="match status" value="1"/>
</dbReference>
<dbReference type="Pfam" id="PF23559">
    <property type="entry name" value="WHD_DRP"/>
    <property type="match status" value="1"/>
</dbReference>
<proteinExistence type="predicted"/>
<dbReference type="GO" id="GO:0098542">
    <property type="term" value="P:defense response to other organism"/>
    <property type="evidence" value="ECO:0007669"/>
    <property type="project" value="TreeGrafter"/>
</dbReference>
<feature type="domain" description="Disease resistance R13L4/SHOC-2-like LRR" evidence="7">
    <location>
        <begin position="580"/>
        <end position="881"/>
    </location>
</feature>
<dbReference type="InterPro" id="IPR002182">
    <property type="entry name" value="NB-ARC"/>
</dbReference>
<dbReference type="PANTHER" id="PTHR23155">
    <property type="entry name" value="DISEASE RESISTANCE PROTEIN RP"/>
    <property type="match status" value="1"/>
</dbReference>
<accession>A0A444WRG3</accession>
<evidence type="ECO:0000313" key="9">
    <source>
        <dbReference type="Proteomes" id="UP000289738"/>
    </source>
</evidence>
<dbReference type="PANTHER" id="PTHR23155:SF1193">
    <property type="entry name" value="DISEASE RESISTANCE PROTEIN RPP13-RELATED"/>
    <property type="match status" value="1"/>
</dbReference>
<dbReference type="EMBL" id="SDMP01000021">
    <property type="protein sequence ID" value="RYQ79999.1"/>
    <property type="molecule type" value="Genomic_DNA"/>
</dbReference>
<feature type="domain" description="Disease resistance N-terminal" evidence="5">
    <location>
        <begin position="5"/>
        <end position="94"/>
    </location>
</feature>
<dbReference type="Gene3D" id="3.40.50.300">
    <property type="entry name" value="P-loop containing nucleotide triphosphate hydrolases"/>
    <property type="match status" value="1"/>
</dbReference>
<dbReference type="Gene3D" id="1.20.5.4130">
    <property type="match status" value="1"/>
</dbReference>
<evidence type="ECO:0000256" key="2">
    <source>
        <dbReference type="ARBA" id="ARBA00022741"/>
    </source>
</evidence>
<dbReference type="SUPFAM" id="SSF52058">
    <property type="entry name" value="L domain-like"/>
    <property type="match status" value="1"/>
</dbReference>
<gene>
    <name evidence="8" type="ORF">Ahy_Scaffold1g106704</name>
</gene>
<evidence type="ECO:0000313" key="8">
    <source>
        <dbReference type="EMBL" id="RYQ79999.1"/>
    </source>
</evidence>
<dbReference type="InterPro" id="IPR038005">
    <property type="entry name" value="RX-like_CC"/>
</dbReference>
<keyword evidence="9" id="KW-1185">Reference proteome</keyword>
<sequence>MAEVAVTIVVEKLAELLVQQAAEAVSEVECPEGVREQVGKLKNELAWMQGFLKDADAKQSNERVRIWVSEIRDLAFEAEELIDTYMYKATMHTRHLDKLLRPLHMYKLARRIDRIMSKIKEVSARPEAYGVRGESREDINLTSIESLRHWRQPSPYSEEEYVIELEDDIELLLSQLLTVEPRNHVVSIVGMGGLGKTTLAKKLYNHRSVVNHFECKAWVYVSKEYRRRDVLQAILRDVDASSRDEADRLERLPEEELVNKLHSVLDEKRYMVVLDDIWGMEVWDGLKSAFPRRKMGSKILLTTRKWEVALHADASSSPHHLRTLTEDESYSLLCNKVFIPPELESLAREIVVKCEGLPLALVVIGGLLSRKHKSSVEWDQVLRNISWHLLQEQERIARILELSYNDLPSHLKSCFLYLGLFPEGLNIQTKKLLRLWVAEGFLPQEGQETPEGVAHRYLNELIGRCMIQVGAVSSLGRVKTIRIHDLLRDLSLSKGKEEYFLKIFHGNMAPSSTTSQSHSQQPTRSRRLSIHSCDDRYDFLKHGAHHSRSLLFFNREYNDIVGTIWFHWNFLQEQKLNFIYRKFKLLRVLELDGVRVVSLPSTIGDLVQLRYLGLRKTNLEGKLPPSLGNLKNLQTLDLRYCCFLKRIPNIIWKMVNLRHLLLYTPFDSPDSGHLRLDTLTNLQSLPYIDAGKWIEDGALAKMSNLRQLGIYELSGKMVNSVLSTVQGFRNLHSLTLSLQSEEDEFPMFRQLSQCIHLEKLSLIGKIRKLPDPHEFPPNLLKLTLHNSHLQKESIAKLERLPKLKMLILGKGAYNVQELSFNAEGFSQLNILRLIQLKELEEWTVEERALPRLEHMLIDGCEKLRTIPEGLKTLTSLKKIKIIGMPVEFEHRLRTNDVPEFKYVTPAIESSMDILAVGMLIHSPMLLFQV</sequence>
<comment type="caution">
    <text evidence="8">The sequence shown here is derived from an EMBL/GenBank/DDBJ whole genome shotgun (WGS) entry which is preliminary data.</text>
</comment>
<dbReference type="InterPro" id="IPR032675">
    <property type="entry name" value="LRR_dom_sf"/>
</dbReference>
<organism evidence="8 9">
    <name type="scientific">Arachis hypogaea</name>
    <name type="common">Peanut</name>
    <dbReference type="NCBI Taxonomy" id="3818"/>
    <lineage>
        <taxon>Eukaryota</taxon>
        <taxon>Viridiplantae</taxon>
        <taxon>Streptophyta</taxon>
        <taxon>Embryophyta</taxon>
        <taxon>Tracheophyta</taxon>
        <taxon>Spermatophyta</taxon>
        <taxon>Magnoliopsida</taxon>
        <taxon>eudicotyledons</taxon>
        <taxon>Gunneridae</taxon>
        <taxon>Pentapetalae</taxon>
        <taxon>rosids</taxon>
        <taxon>fabids</taxon>
        <taxon>Fabales</taxon>
        <taxon>Fabaceae</taxon>
        <taxon>Papilionoideae</taxon>
        <taxon>50 kb inversion clade</taxon>
        <taxon>dalbergioids sensu lato</taxon>
        <taxon>Dalbergieae</taxon>
        <taxon>Pterocarpus clade</taxon>
        <taxon>Arachis</taxon>
    </lineage>
</organism>
<dbReference type="Pfam" id="PF00931">
    <property type="entry name" value="NB-ARC"/>
    <property type="match status" value="1"/>
</dbReference>
<dbReference type="Pfam" id="PF18052">
    <property type="entry name" value="Rx_N"/>
    <property type="match status" value="1"/>
</dbReference>
<evidence type="ECO:0000259" key="6">
    <source>
        <dbReference type="Pfam" id="PF23559"/>
    </source>
</evidence>
<evidence type="ECO:0000259" key="4">
    <source>
        <dbReference type="Pfam" id="PF00931"/>
    </source>
</evidence>
<dbReference type="Gene3D" id="3.80.10.10">
    <property type="entry name" value="Ribonuclease Inhibitor"/>
    <property type="match status" value="1"/>
</dbReference>
<dbReference type="Proteomes" id="UP000289738">
    <property type="component" value="Unassembled WGS sequence"/>
</dbReference>
<keyword evidence="1" id="KW-0677">Repeat</keyword>
<dbReference type="STRING" id="3818.A0A444WRG3"/>
<feature type="domain" description="NB-ARC" evidence="4">
    <location>
        <begin position="166"/>
        <end position="338"/>
    </location>
</feature>
<dbReference type="FunFam" id="3.40.50.300:FF:001091">
    <property type="entry name" value="Probable disease resistance protein At1g61300"/>
    <property type="match status" value="1"/>
</dbReference>
<dbReference type="OrthoDB" id="646178at2759"/>
<keyword evidence="2" id="KW-0547">Nucleotide-binding</keyword>
<dbReference type="Gene3D" id="1.10.10.10">
    <property type="entry name" value="Winged helix-like DNA-binding domain superfamily/Winged helix DNA-binding domain"/>
    <property type="match status" value="1"/>
</dbReference>
<dbReference type="FunFam" id="1.10.10.10:FF:000322">
    <property type="entry name" value="Probable disease resistance protein At1g63360"/>
    <property type="match status" value="1"/>
</dbReference>
<dbReference type="InterPro" id="IPR041118">
    <property type="entry name" value="Rx_N"/>
</dbReference>
<evidence type="ECO:0000259" key="7">
    <source>
        <dbReference type="Pfam" id="PF23598"/>
    </source>
</evidence>
<evidence type="ECO:0000259" key="5">
    <source>
        <dbReference type="Pfam" id="PF18052"/>
    </source>
</evidence>
<keyword evidence="3" id="KW-0611">Plant defense</keyword>
<dbReference type="SUPFAM" id="SSF52540">
    <property type="entry name" value="P-loop containing nucleoside triphosphate hydrolases"/>
    <property type="match status" value="1"/>
</dbReference>
<dbReference type="InterPro" id="IPR036388">
    <property type="entry name" value="WH-like_DNA-bd_sf"/>
</dbReference>
<dbReference type="Gene3D" id="1.10.8.430">
    <property type="entry name" value="Helical domain of apoptotic protease-activating factors"/>
    <property type="match status" value="1"/>
</dbReference>
<dbReference type="PRINTS" id="PR00364">
    <property type="entry name" value="DISEASERSIST"/>
</dbReference>
<dbReference type="Gramene" id="arahy.Tifrunner.gnm2.ann2.Ah05g099700.1">
    <property type="protein sequence ID" value="arahy.Tifrunner.gnm2.ann2.Ah05g099700.1-CDS-1"/>
    <property type="gene ID" value="arahy.Tifrunner.gnm2.ann2.Ah05g099700"/>
</dbReference>
<name>A0A444WRG3_ARAHY</name>
<dbReference type="InterPro" id="IPR044974">
    <property type="entry name" value="Disease_R_plants"/>
</dbReference>
<dbReference type="Pfam" id="PF23598">
    <property type="entry name" value="LRR_14"/>
    <property type="match status" value="1"/>
</dbReference>
<dbReference type="InterPro" id="IPR027417">
    <property type="entry name" value="P-loop_NTPase"/>
</dbReference>
<dbReference type="InterPro" id="IPR058922">
    <property type="entry name" value="WHD_DRP"/>
</dbReference>
<evidence type="ECO:0000256" key="3">
    <source>
        <dbReference type="ARBA" id="ARBA00022821"/>
    </source>
</evidence>
<dbReference type="SMR" id="A0A444WRG3"/>
<dbReference type="GO" id="GO:0043531">
    <property type="term" value="F:ADP binding"/>
    <property type="evidence" value="ECO:0007669"/>
    <property type="project" value="InterPro"/>
</dbReference>
<reference evidence="8 9" key="1">
    <citation type="submission" date="2019-01" db="EMBL/GenBank/DDBJ databases">
        <title>Sequencing of cultivated peanut Arachis hypogaea provides insights into genome evolution and oil improvement.</title>
        <authorList>
            <person name="Chen X."/>
        </authorList>
    </citation>
    <scope>NUCLEOTIDE SEQUENCE [LARGE SCALE GENOMIC DNA]</scope>
    <source>
        <strain evidence="9">cv. Fuhuasheng</strain>
        <tissue evidence="8">Leaves</tissue>
    </source>
</reference>
<dbReference type="AlphaFoldDB" id="A0A444WRG3"/>
<dbReference type="InterPro" id="IPR042197">
    <property type="entry name" value="Apaf_helical"/>
</dbReference>
<feature type="domain" description="Disease resistance protein winged helix" evidence="6">
    <location>
        <begin position="420"/>
        <end position="490"/>
    </location>
</feature>
<protein>
    <recommendedName>
        <fullName evidence="10">Disease resistance protein</fullName>
    </recommendedName>
</protein>
<evidence type="ECO:0008006" key="10">
    <source>
        <dbReference type="Google" id="ProtNLM"/>
    </source>
</evidence>